<evidence type="ECO:0000256" key="1">
    <source>
        <dbReference type="SAM" id="Phobius"/>
    </source>
</evidence>
<sequence length="134" mass="15393">MGTESDKEKDKKNAFEWTVFWLSLLLVLTVLGYLGYKVYTYVPTTPNLRVEHRPAPIENTAYRYQVDLYNVSSETAEEAMIQVVLMKDGKEWEKAALTFPFAPQHSKREGWVIFQNNPAKADSVVSNVVSYKQP</sequence>
<gene>
    <name evidence="2" type="ORF">SAMN06296052_1416</name>
</gene>
<dbReference type="AlphaFoldDB" id="A0A239LGV8"/>
<keyword evidence="3" id="KW-1185">Reference proteome</keyword>
<proteinExistence type="predicted"/>
<keyword evidence="1" id="KW-0812">Transmembrane</keyword>
<dbReference type="RefSeq" id="WP_089321823.1">
    <property type="nucleotide sequence ID" value="NZ_FZOQ01000041.1"/>
</dbReference>
<feature type="transmembrane region" description="Helical" evidence="1">
    <location>
        <begin position="20"/>
        <end position="39"/>
    </location>
</feature>
<organism evidence="2 3">
    <name type="scientific">Pontibacter ummariensis</name>
    <dbReference type="NCBI Taxonomy" id="1610492"/>
    <lineage>
        <taxon>Bacteria</taxon>
        <taxon>Pseudomonadati</taxon>
        <taxon>Bacteroidota</taxon>
        <taxon>Cytophagia</taxon>
        <taxon>Cytophagales</taxon>
        <taxon>Hymenobacteraceae</taxon>
        <taxon>Pontibacter</taxon>
    </lineage>
</organism>
<keyword evidence="1" id="KW-0472">Membrane</keyword>
<dbReference type="OrthoDB" id="893974at2"/>
<dbReference type="EMBL" id="FZOQ01000041">
    <property type="protein sequence ID" value="SNT29152.1"/>
    <property type="molecule type" value="Genomic_DNA"/>
</dbReference>
<name>A0A239LGV8_9BACT</name>
<evidence type="ECO:0000313" key="3">
    <source>
        <dbReference type="Proteomes" id="UP000198432"/>
    </source>
</evidence>
<reference evidence="3" key="1">
    <citation type="submission" date="2017-06" db="EMBL/GenBank/DDBJ databases">
        <authorList>
            <person name="Varghese N."/>
            <person name="Submissions S."/>
        </authorList>
    </citation>
    <scope>NUCLEOTIDE SEQUENCE [LARGE SCALE GENOMIC DNA]</scope>
    <source>
        <strain evidence="3">NKM1</strain>
    </source>
</reference>
<protein>
    <submittedName>
        <fullName evidence="2">TIGR02588 family protein</fullName>
    </submittedName>
</protein>
<accession>A0A239LGV8</accession>
<keyword evidence="1" id="KW-1133">Transmembrane helix</keyword>
<evidence type="ECO:0000313" key="2">
    <source>
        <dbReference type="EMBL" id="SNT29152.1"/>
    </source>
</evidence>
<dbReference type="Proteomes" id="UP000198432">
    <property type="component" value="Unassembled WGS sequence"/>
</dbReference>